<dbReference type="Gene3D" id="2.40.50.580">
    <property type="match status" value="1"/>
</dbReference>
<dbReference type="InterPro" id="IPR041465">
    <property type="entry name" value="SfsA_N"/>
</dbReference>
<evidence type="ECO:0000313" key="3">
    <source>
        <dbReference type="EMBL" id="ALU11384.1"/>
    </source>
</evidence>
<dbReference type="GO" id="GO:0003677">
    <property type="term" value="F:DNA binding"/>
    <property type="evidence" value="ECO:0007669"/>
    <property type="project" value="InterPro"/>
</dbReference>
<dbReference type="Pfam" id="PF17746">
    <property type="entry name" value="SfsA_N"/>
    <property type="match status" value="1"/>
</dbReference>
<dbReference type="EMBL" id="CP006867">
    <property type="protein sequence ID" value="ALU11384.1"/>
    <property type="molecule type" value="Genomic_DNA"/>
</dbReference>
<sequence length="250" mass="28247">MMPLWVPSLKSRRGNEFVSLFRVDVIKCSILRKLNRFVVEVKVGNDIKLAHNSNTGRLLDLIWEGNECFCSLNGGRRTHCKLVAARVFMDSFAVLDTRIQEIAFKEALERGLLPWLRGYKVIKRAPKFGSSVFDFQLVSNEGKIGIVELKSADLKGEYEEGMWPDCPTQRGVKQIKDLISLRGYDKYLVFVVGFDGACCFRPFEDGHPGITDLILEAMKSGVNVKAIGLGLDEVTNYVYLYDSNLPLKLM</sequence>
<dbReference type="PANTHER" id="PTHR30545:SF2">
    <property type="entry name" value="SUGAR FERMENTATION STIMULATION PROTEIN A"/>
    <property type="match status" value="1"/>
</dbReference>
<dbReference type="CDD" id="cd22358">
    <property type="entry name" value="SfsA-like_archaeal"/>
    <property type="match status" value="1"/>
</dbReference>
<keyword evidence="4" id="KW-1185">Reference proteome</keyword>
<feature type="domain" description="SfsA N-terminal OB" evidence="2">
    <location>
        <begin position="31"/>
        <end position="86"/>
    </location>
</feature>
<evidence type="ECO:0000259" key="1">
    <source>
        <dbReference type="Pfam" id="PF03749"/>
    </source>
</evidence>
<name>A0A0U3F5N4_9CREN</name>
<dbReference type="Pfam" id="PF03749">
    <property type="entry name" value="SfsA"/>
    <property type="match status" value="1"/>
</dbReference>
<accession>A0A0U3F5N4</accession>
<dbReference type="PANTHER" id="PTHR30545">
    <property type="entry name" value="SUGAR FERMENTATION STIMULATION PROTEIN A"/>
    <property type="match status" value="1"/>
</dbReference>
<dbReference type="Gene3D" id="3.40.1350.60">
    <property type="match status" value="1"/>
</dbReference>
<gene>
    <name evidence="3" type="ORF">EYM_00415</name>
</gene>
<dbReference type="AlphaFoldDB" id="A0A0U3F5N4"/>
<dbReference type="InterPro" id="IPR005224">
    <property type="entry name" value="SfsA"/>
</dbReference>
<dbReference type="InterPro" id="IPR040452">
    <property type="entry name" value="SfsA_C"/>
</dbReference>
<dbReference type="Proteomes" id="UP000060778">
    <property type="component" value="Chromosome"/>
</dbReference>
<evidence type="ECO:0000259" key="2">
    <source>
        <dbReference type="Pfam" id="PF17746"/>
    </source>
</evidence>
<proteinExistence type="predicted"/>
<dbReference type="KEGG" id="iis:EYM_00415"/>
<dbReference type="STRING" id="940295.EYM_00415"/>
<dbReference type="NCBIfam" id="TIGR00230">
    <property type="entry name" value="sfsA"/>
    <property type="match status" value="1"/>
</dbReference>
<protein>
    <submittedName>
        <fullName evidence="3">Sugar fermentation stimulation protein A</fullName>
    </submittedName>
</protein>
<organism evidence="3 4">
    <name type="scientific">Ignicoccus islandicus DSM 13165</name>
    <dbReference type="NCBI Taxonomy" id="940295"/>
    <lineage>
        <taxon>Archaea</taxon>
        <taxon>Thermoproteota</taxon>
        <taxon>Thermoprotei</taxon>
        <taxon>Desulfurococcales</taxon>
        <taxon>Desulfurococcaceae</taxon>
        <taxon>Ignicoccus</taxon>
    </lineage>
</organism>
<evidence type="ECO:0000313" key="4">
    <source>
        <dbReference type="Proteomes" id="UP000060778"/>
    </source>
</evidence>
<reference evidence="3 4" key="1">
    <citation type="submission" date="2013-11" db="EMBL/GenBank/DDBJ databases">
        <title>Comparative genomics of Ignicoccus.</title>
        <authorList>
            <person name="Podar M."/>
        </authorList>
    </citation>
    <scope>NUCLEOTIDE SEQUENCE [LARGE SCALE GENOMIC DNA]</scope>
    <source>
        <strain evidence="3 4">DSM 13165</strain>
    </source>
</reference>
<feature type="domain" description="Sugar fermentation stimulation protein C-terminal" evidence="1">
    <location>
        <begin position="101"/>
        <end position="232"/>
    </location>
</feature>